<name>A0A0F9CLM7_9ZZZZ</name>
<dbReference type="AlphaFoldDB" id="A0A0F9CLM7"/>
<gene>
    <name evidence="2" type="ORF">LCGC14_2594550</name>
</gene>
<proteinExistence type="predicted"/>
<dbReference type="EMBL" id="LAZR01043645">
    <property type="protein sequence ID" value="KKL06586.1"/>
    <property type="molecule type" value="Genomic_DNA"/>
</dbReference>
<protein>
    <submittedName>
        <fullName evidence="2">Uncharacterized protein</fullName>
    </submittedName>
</protein>
<accession>A0A0F9CLM7</accession>
<feature type="compositionally biased region" description="Polar residues" evidence="1">
    <location>
        <begin position="1"/>
        <end position="10"/>
    </location>
</feature>
<comment type="caution">
    <text evidence="2">The sequence shown here is derived from an EMBL/GenBank/DDBJ whole genome shotgun (WGS) entry which is preliminary data.</text>
</comment>
<evidence type="ECO:0000256" key="1">
    <source>
        <dbReference type="SAM" id="MobiDB-lite"/>
    </source>
</evidence>
<sequence>MDHTTTQTDKAQVETAKNGGCCGGHKTSTDSEVQPISQPSAQKAPVAESGGCCCSK</sequence>
<feature type="region of interest" description="Disordered" evidence="1">
    <location>
        <begin position="1"/>
        <end position="56"/>
    </location>
</feature>
<reference evidence="2" key="1">
    <citation type="journal article" date="2015" name="Nature">
        <title>Complex archaea that bridge the gap between prokaryotes and eukaryotes.</title>
        <authorList>
            <person name="Spang A."/>
            <person name="Saw J.H."/>
            <person name="Jorgensen S.L."/>
            <person name="Zaremba-Niedzwiedzka K."/>
            <person name="Martijn J."/>
            <person name="Lind A.E."/>
            <person name="van Eijk R."/>
            <person name="Schleper C."/>
            <person name="Guy L."/>
            <person name="Ettema T.J."/>
        </authorList>
    </citation>
    <scope>NUCLEOTIDE SEQUENCE</scope>
</reference>
<feature type="compositionally biased region" description="Polar residues" evidence="1">
    <location>
        <begin position="30"/>
        <end position="41"/>
    </location>
</feature>
<organism evidence="2">
    <name type="scientific">marine sediment metagenome</name>
    <dbReference type="NCBI Taxonomy" id="412755"/>
    <lineage>
        <taxon>unclassified sequences</taxon>
        <taxon>metagenomes</taxon>
        <taxon>ecological metagenomes</taxon>
    </lineage>
</organism>
<evidence type="ECO:0000313" key="2">
    <source>
        <dbReference type="EMBL" id="KKL06586.1"/>
    </source>
</evidence>